<dbReference type="GO" id="GO:0016787">
    <property type="term" value="F:hydrolase activity"/>
    <property type="evidence" value="ECO:0007669"/>
    <property type="project" value="UniProtKB-KW"/>
</dbReference>
<protein>
    <recommendedName>
        <fullName evidence="2">beta-mannosidase</fullName>
        <ecNumber evidence="2">3.2.1.25</ecNumber>
    </recommendedName>
</protein>
<keyword evidence="3 8" id="KW-0378">Hydrolase</keyword>
<dbReference type="Pfam" id="PF22666">
    <property type="entry name" value="Glyco_hydro_2_N2"/>
    <property type="match status" value="1"/>
</dbReference>
<dbReference type="Pfam" id="PF17753">
    <property type="entry name" value="Ig_mannosidase"/>
    <property type="match status" value="1"/>
</dbReference>
<dbReference type="InterPro" id="IPR036156">
    <property type="entry name" value="Beta-gal/glucu_dom_sf"/>
</dbReference>
<feature type="domain" description="Beta-mannosidase Ig-fold" evidence="6">
    <location>
        <begin position="715"/>
        <end position="787"/>
    </location>
</feature>
<evidence type="ECO:0000256" key="2">
    <source>
        <dbReference type="ARBA" id="ARBA00012754"/>
    </source>
</evidence>
<dbReference type="InterPro" id="IPR050887">
    <property type="entry name" value="Beta-mannosidase_GH2"/>
</dbReference>
<comment type="catalytic activity">
    <reaction evidence="1">
        <text>Hydrolysis of terminal, non-reducing beta-D-mannose residues in beta-D-mannosides.</text>
        <dbReference type="EC" id="3.2.1.25"/>
    </reaction>
</comment>
<dbReference type="InterPro" id="IPR013783">
    <property type="entry name" value="Ig-like_fold"/>
</dbReference>
<feature type="domain" description="Beta-mannosidase-like galactose-binding" evidence="7">
    <location>
        <begin position="10"/>
        <end position="171"/>
    </location>
</feature>
<dbReference type="Gene3D" id="2.60.120.260">
    <property type="entry name" value="Galactose-binding domain-like"/>
    <property type="match status" value="1"/>
</dbReference>
<dbReference type="EC" id="3.2.1.25" evidence="2"/>
<evidence type="ECO:0000256" key="4">
    <source>
        <dbReference type="ARBA" id="ARBA00023180"/>
    </source>
</evidence>
<evidence type="ECO:0000256" key="3">
    <source>
        <dbReference type="ARBA" id="ARBA00022801"/>
    </source>
</evidence>
<keyword evidence="5" id="KW-0326">Glycosidase</keyword>
<dbReference type="SUPFAM" id="SSF49303">
    <property type="entry name" value="beta-Galactosidase/glucuronidase domain"/>
    <property type="match status" value="2"/>
</dbReference>
<dbReference type="InterPro" id="IPR008979">
    <property type="entry name" value="Galactose-bd-like_sf"/>
</dbReference>
<organism evidence="8 9">
    <name type="scientific">Cypionkella sinensis</name>
    <dbReference type="NCBI Taxonomy" id="1756043"/>
    <lineage>
        <taxon>Bacteria</taxon>
        <taxon>Pseudomonadati</taxon>
        <taxon>Pseudomonadota</taxon>
        <taxon>Alphaproteobacteria</taxon>
        <taxon>Rhodobacterales</taxon>
        <taxon>Paracoccaceae</taxon>
        <taxon>Cypionkella</taxon>
    </lineage>
</organism>
<dbReference type="PANTHER" id="PTHR43730:SF1">
    <property type="entry name" value="BETA-MANNOSIDASE"/>
    <property type="match status" value="1"/>
</dbReference>
<dbReference type="Gene3D" id="2.60.40.10">
    <property type="entry name" value="Immunoglobulins"/>
    <property type="match status" value="2"/>
</dbReference>
<dbReference type="RefSeq" id="WP_380072289.1">
    <property type="nucleotide sequence ID" value="NZ_JBHRTO010000001.1"/>
</dbReference>
<keyword evidence="4" id="KW-0325">Glycoprotein</keyword>
<proteinExistence type="predicted"/>
<evidence type="ECO:0000256" key="5">
    <source>
        <dbReference type="ARBA" id="ARBA00023295"/>
    </source>
</evidence>
<dbReference type="SUPFAM" id="SSF49785">
    <property type="entry name" value="Galactose-binding domain-like"/>
    <property type="match status" value="1"/>
</dbReference>
<dbReference type="Proteomes" id="UP001595547">
    <property type="component" value="Unassembled WGS sequence"/>
</dbReference>
<evidence type="ECO:0000256" key="1">
    <source>
        <dbReference type="ARBA" id="ARBA00000829"/>
    </source>
</evidence>
<dbReference type="PANTHER" id="PTHR43730">
    <property type="entry name" value="BETA-MANNOSIDASE"/>
    <property type="match status" value="1"/>
</dbReference>
<dbReference type="EMBL" id="JBHRTO010000001">
    <property type="protein sequence ID" value="MFC3180664.1"/>
    <property type="molecule type" value="Genomic_DNA"/>
</dbReference>
<dbReference type="SUPFAM" id="SSF51445">
    <property type="entry name" value="(Trans)glycosidases"/>
    <property type="match status" value="1"/>
</dbReference>
<sequence length="795" mass="87562">MDLATGWILSDGGDHAVPFSLPGDGISALHAAGAIPDPYWGRNEYELRWICGRDWVARRRFAAARTDLVLVVSMLDTVAEVAVNGVVVLASDNMFRSHRVDLSSVLRLGENDIAITFRSPAVEAAKRQAAQPYFVPFSANNTPIHNGNMLRKPACDFGWDWNIALGNFGVYGDFYLEPLTPARMASVVISQAHSPGRAVVTVTAELEGEAEGASVSMALCGVTAQAVVRRGRAVAELVVDDPALWWPVGQGAQVLHDLVISFGDQRVTRRIGLREAALITEKDAAGLGFKFRINGRDVFAKGANWIPQDALAGRITPKATRDLLQSAVDANMNMIRVWGGGRYEADWFYDLCDELGLMVWQDFMFSCHIYPADRAFLDNVAIEVAEQARRLHHHASLVLWCGDNELIGALTWFPETRANRDLYLVGYDRLNRSIETALKATVPDAVWWPSSPSPGPMDFGDAWHDDSKGDMHFWSVWHEGRDFDHYRDVSPRFCSEFGFQSYPSMDVIRKFADPKDFNIAAPVMESHQKNAGGNARIAETMFRYFRFPVDFENFVYLSQVQQGLAIKTAVTHWRSLRPHCMGALIWQLNDTWPVCSWSSLDHGGGWKLLHHMAKQFFQPVLVSAVPVVGGIELRAVNDGAALDLTVKAIAVAMDGRTRDLGAATVPVADSAVPALHIGADQIGPQEMLAYTWSDSNGLISGDTFAPRSYKHYDLLPAGLTHRIQKNPSGYEITLTAEALALFVTVEADQPGRFSANSFTLFPGHPATITFTPAQSGAAPRFTIRDLQSATYGPTA</sequence>
<dbReference type="Gene3D" id="3.20.20.80">
    <property type="entry name" value="Glycosidases"/>
    <property type="match status" value="1"/>
</dbReference>
<accession>A0ABV7IVX5</accession>
<evidence type="ECO:0000259" key="6">
    <source>
        <dbReference type="Pfam" id="PF17753"/>
    </source>
</evidence>
<evidence type="ECO:0000259" key="7">
    <source>
        <dbReference type="Pfam" id="PF22666"/>
    </source>
</evidence>
<evidence type="ECO:0000313" key="8">
    <source>
        <dbReference type="EMBL" id="MFC3180664.1"/>
    </source>
</evidence>
<evidence type="ECO:0000313" key="9">
    <source>
        <dbReference type="Proteomes" id="UP001595547"/>
    </source>
</evidence>
<comment type="caution">
    <text evidence="8">The sequence shown here is derived from an EMBL/GenBank/DDBJ whole genome shotgun (WGS) entry which is preliminary data.</text>
</comment>
<dbReference type="InterPro" id="IPR017853">
    <property type="entry name" value="GH"/>
</dbReference>
<name>A0ABV7IVX5_9RHOB</name>
<keyword evidence="9" id="KW-1185">Reference proteome</keyword>
<dbReference type="InterPro" id="IPR041625">
    <property type="entry name" value="Beta-mannosidase_Ig"/>
</dbReference>
<dbReference type="InterPro" id="IPR054593">
    <property type="entry name" value="Beta-mannosidase-like_N2"/>
</dbReference>
<gene>
    <name evidence="8" type="ORF">ACFOGH_06670</name>
</gene>
<reference evidence="9" key="1">
    <citation type="journal article" date="2019" name="Int. J. Syst. Evol. Microbiol.">
        <title>The Global Catalogue of Microorganisms (GCM) 10K type strain sequencing project: providing services to taxonomists for standard genome sequencing and annotation.</title>
        <authorList>
            <consortium name="The Broad Institute Genomics Platform"/>
            <consortium name="The Broad Institute Genome Sequencing Center for Infectious Disease"/>
            <person name="Wu L."/>
            <person name="Ma J."/>
        </authorList>
    </citation>
    <scope>NUCLEOTIDE SEQUENCE [LARGE SCALE GENOMIC DNA]</scope>
    <source>
        <strain evidence="9">KCTC 52039</strain>
    </source>
</reference>